<dbReference type="OrthoDB" id="6794451at2"/>
<dbReference type="PANTHER" id="PTHR10794:SF93">
    <property type="entry name" value="SERINE AMINOPEPTIDASE S33 DOMAIN-CONTAINING PROTEIN"/>
    <property type="match status" value="1"/>
</dbReference>
<accession>A0A1B2M0L2</accession>
<keyword evidence="5" id="KW-1185">Reference proteome</keyword>
<dbReference type="GO" id="GO:0047372">
    <property type="term" value="F:monoacylglycerol lipase activity"/>
    <property type="evidence" value="ECO:0007669"/>
    <property type="project" value="TreeGrafter"/>
</dbReference>
<dbReference type="RefSeq" id="WP_067555749.1">
    <property type="nucleotide sequence ID" value="NZ_CP016895.1"/>
</dbReference>
<evidence type="ECO:0000313" key="5">
    <source>
        <dbReference type="Proteomes" id="UP000093391"/>
    </source>
</evidence>
<organism evidence="4 5">
    <name type="scientific">Acinetobacter larvae</name>
    <dbReference type="NCBI Taxonomy" id="1789224"/>
    <lineage>
        <taxon>Bacteria</taxon>
        <taxon>Pseudomonadati</taxon>
        <taxon>Pseudomonadota</taxon>
        <taxon>Gammaproteobacteria</taxon>
        <taxon>Moraxellales</taxon>
        <taxon>Moraxellaceae</taxon>
        <taxon>Acinetobacter</taxon>
    </lineage>
</organism>
<dbReference type="InterPro" id="IPR050960">
    <property type="entry name" value="AB_hydrolase_4_sf"/>
</dbReference>
<dbReference type="GO" id="GO:0034338">
    <property type="term" value="F:short-chain carboxylesterase activity"/>
    <property type="evidence" value="ECO:0007669"/>
    <property type="project" value="TreeGrafter"/>
</dbReference>
<dbReference type="PIRSF" id="PIRSF005211">
    <property type="entry name" value="Ab_hydro_YheT"/>
    <property type="match status" value="1"/>
</dbReference>
<dbReference type="Pfam" id="PF00561">
    <property type="entry name" value="Abhydrolase_1"/>
    <property type="match status" value="1"/>
</dbReference>
<dbReference type="InterPro" id="IPR029058">
    <property type="entry name" value="AB_hydrolase_fold"/>
</dbReference>
<dbReference type="STRING" id="1789224.BFG52_10460"/>
<feature type="active site" description="Charge relay system" evidence="2">
    <location>
        <position position="336"/>
    </location>
</feature>
<protein>
    <submittedName>
        <fullName evidence="4">Alpha/beta hydrolase</fullName>
    </submittedName>
</protein>
<name>A0A1B2M0L2_9GAMM</name>
<feature type="active site" description="Charge relay system" evidence="2">
    <location>
        <position position="305"/>
    </location>
</feature>
<evidence type="ECO:0000256" key="1">
    <source>
        <dbReference type="ARBA" id="ARBA00010884"/>
    </source>
</evidence>
<dbReference type="EMBL" id="CP016895">
    <property type="protein sequence ID" value="AOA58732.1"/>
    <property type="molecule type" value="Genomic_DNA"/>
</dbReference>
<keyword evidence="4" id="KW-0378">Hydrolase</keyword>
<evidence type="ECO:0000259" key="3">
    <source>
        <dbReference type="Pfam" id="PF00561"/>
    </source>
</evidence>
<dbReference type="SUPFAM" id="SSF53474">
    <property type="entry name" value="alpha/beta-Hydrolases"/>
    <property type="match status" value="1"/>
</dbReference>
<dbReference type="PANTHER" id="PTHR10794">
    <property type="entry name" value="ABHYDROLASE DOMAIN-CONTAINING PROTEIN"/>
    <property type="match status" value="1"/>
</dbReference>
<dbReference type="InterPro" id="IPR000073">
    <property type="entry name" value="AB_hydrolase_1"/>
</dbReference>
<feature type="domain" description="AB hydrolase-1" evidence="3">
    <location>
        <begin position="105"/>
        <end position="342"/>
    </location>
</feature>
<evidence type="ECO:0000256" key="2">
    <source>
        <dbReference type="PIRSR" id="PIRSR005211-1"/>
    </source>
</evidence>
<reference evidence="4 5" key="1">
    <citation type="submission" date="2016-08" db="EMBL/GenBank/DDBJ databases">
        <authorList>
            <person name="Seilhamer J.J."/>
        </authorList>
    </citation>
    <scope>NUCLEOTIDE SEQUENCE [LARGE SCALE GENOMIC DNA]</scope>
    <source>
        <strain evidence="4 5">BRTC-1</strain>
    </source>
</reference>
<proteinExistence type="inferred from homology"/>
<gene>
    <name evidence="4" type="ORF">BFG52_10460</name>
</gene>
<dbReference type="Gene3D" id="3.40.50.1820">
    <property type="entry name" value="alpha/beta hydrolase"/>
    <property type="match status" value="1"/>
</dbReference>
<dbReference type="Proteomes" id="UP000093391">
    <property type="component" value="Chromosome"/>
</dbReference>
<feature type="active site" description="Charge relay system" evidence="2">
    <location>
        <position position="184"/>
    </location>
</feature>
<sequence>MKNLLNKISQQIVQQLDHIAANEKPKLYFQPQGKLENTLDKLSQLQQKYRPTLWLSNRHAHLLYFDLIKKRRIRLSYDRIDHLTMQDGGMTAIVWLGKDLPAQTPTILILHTITGTPESMRELARDLHQYTGWRIALCLRRGHAGLPMPVAKINLFGSTADLREQLAYIQKRYPESDLYAMGSSAGTGLLVRYLGEEAEKTPLKAAFALCPGYNTELGFRNVHPLYSKVMTQKLFKKFIYPYRQTWQNTATLQRVTASKTLYEFEQAYYEMAGYPDYDSYNQATNPIYVLQNITTPLLVLNAEDDPICHIANFEPYKAVVENMPNIAVVTTPKGSHCGFYEGFWQTRSWASRLAADFFLIEAQKNQ</sequence>
<dbReference type="KEGG" id="ala:BFG52_10460"/>
<comment type="similarity">
    <text evidence="1">Belongs to the AB hydrolase superfamily. AB hydrolase 4 family.</text>
</comment>
<dbReference type="AlphaFoldDB" id="A0A1B2M0L2"/>
<dbReference type="InterPro" id="IPR012020">
    <property type="entry name" value="ABHD4"/>
</dbReference>
<evidence type="ECO:0000313" key="4">
    <source>
        <dbReference type="EMBL" id="AOA58732.1"/>
    </source>
</evidence>